<organism evidence="2">
    <name type="scientific">marine sediment metagenome</name>
    <dbReference type="NCBI Taxonomy" id="412755"/>
    <lineage>
        <taxon>unclassified sequences</taxon>
        <taxon>metagenomes</taxon>
        <taxon>ecological metagenomes</taxon>
    </lineage>
</organism>
<proteinExistence type="predicted"/>
<feature type="transmembrane region" description="Helical" evidence="1">
    <location>
        <begin position="76"/>
        <end position="97"/>
    </location>
</feature>
<comment type="caution">
    <text evidence="2">The sequence shown here is derived from an EMBL/GenBank/DDBJ whole genome shotgun (WGS) entry which is preliminary data.</text>
</comment>
<name>X1BLI7_9ZZZZ</name>
<keyword evidence="1" id="KW-0812">Transmembrane</keyword>
<keyword evidence="1" id="KW-1133">Transmembrane helix</keyword>
<gene>
    <name evidence="2" type="ORF">S01H4_21720</name>
</gene>
<dbReference type="EMBL" id="BART01009869">
    <property type="protein sequence ID" value="GAG82037.1"/>
    <property type="molecule type" value="Genomic_DNA"/>
</dbReference>
<feature type="non-terminal residue" evidence="2">
    <location>
        <position position="302"/>
    </location>
</feature>
<evidence type="ECO:0000313" key="2">
    <source>
        <dbReference type="EMBL" id="GAG82037.1"/>
    </source>
</evidence>
<keyword evidence="1" id="KW-0472">Membrane</keyword>
<reference evidence="2" key="1">
    <citation type="journal article" date="2014" name="Front. Microbiol.">
        <title>High frequency of phylogenetically diverse reductive dehalogenase-homologous genes in deep subseafloor sedimentary metagenomes.</title>
        <authorList>
            <person name="Kawai M."/>
            <person name="Futagami T."/>
            <person name="Toyoda A."/>
            <person name="Takaki Y."/>
            <person name="Nishi S."/>
            <person name="Hori S."/>
            <person name="Arai W."/>
            <person name="Tsubouchi T."/>
            <person name="Morono Y."/>
            <person name="Uchiyama I."/>
            <person name="Ito T."/>
            <person name="Fujiyama A."/>
            <person name="Inagaki F."/>
            <person name="Takami H."/>
        </authorList>
    </citation>
    <scope>NUCLEOTIDE SEQUENCE</scope>
    <source>
        <strain evidence="2">Expedition CK06-06</strain>
    </source>
</reference>
<accession>X1BLI7</accession>
<sequence length="302" mass="32686">MDIHLGFGIIAGLKLHAYQVYKVKVDYLHAISVDKGLQHRVIGKLTSGVGYGDPFKDNRYRPQVARTMRNGNFTKTGIVCLALLLALGAMGVGYAQWSDTVFISGTVETGEFSSGFIACSTNDPPNTIDPGKDKDVGSATAELASPENDGWEEVVVTITNAYPCYQCQVYVTVQNHGTVPAQIDTVTITSPPEVTVTDIDALIGVVLDPGETVDGTVSVHLEQSAAQCHSYIFTIEIPGILWCLGGSQGMWKNWDNHYEAEEVNAWLQAIDTASPNHPDDWLVPELDGIPGISVGDLNEIYE</sequence>
<dbReference type="AlphaFoldDB" id="X1BLI7"/>
<evidence type="ECO:0000256" key="1">
    <source>
        <dbReference type="SAM" id="Phobius"/>
    </source>
</evidence>
<protein>
    <submittedName>
        <fullName evidence="2">Uncharacterized protein</fullName>
    </submittedName>
</protein>